<evidence type="ECO:0000313" key="2">
    <source>
        <dbReference type="Proteomes" id="UP000238296"/>
    </source>
</evidence>
<reference evidence="1 2" key="1">
    <citation type="journal article" date="2017" name="Int. J. Syst. Evol. Microbiol.">
        <title>Mycobacterium talmoniae sp. nov., a slowly growing mycobacterium isolated from human respiratory samples.</title>
        <authorList>
            <person name="Davidson R.M."/>
            <person name="DeGroote M.A."/>
            <person name="Marola J.L."/>
            <person name="Buss S."/>
            <person name="Jones V."/>
            <person name="McNeil M.R."/>
            <person name="Freifeld A.G."/>
            <person name="Elaine Epperson L."/>
            <person name="Hasan N.A."/>
            <person name="Jackson M."/>
            <person name="Iwen P.C."/>
            <person name="Salfinger M."/>
            <person name="Strong M."/>
        </authorList>
    </citation>
    <scope>NUCLEOTIDE SEQUENCE [LARGE SCALE GENOMIC DNA]</scope>
    <source>
        <strain evidence="1 2">ATCC BAA-2683</strain>
    </source>
</reference>
<proteinExistence type="predicted"/>
<evidence type="ECO:0000313" key="1">
    <source>
        <dbReference type="EMBL" id="PQM46751.1"/>
    </source>
</evidence>
<sequence length="72" mass="8066">MTLRCWFITSSYLRTFFLTSKFCCSTWVWALLMARVTILASIGTSSGRLSRVSNASSAAPLKRRINSSPSDR</sequence>
<name>A0A2S8BJ87_9MYCO</name>
<dbReference type="EMBL" id="PPEA01000441">
    <property type="protein sequence ID" value="PQM46751.1"/>
    <property type="molecule type" value="Genomic_DNA"/>
</dbReference>
<protein>
    <submittedName>
        <fullName evidence="1">Uncharacterized protein</fullName>
    </submittedName>
</protein>
<comment type="caution">
    <text evidence="1">The sequence shown here is derived from an EMBL/GenBank/DDBJ whole genome shotgun (WGS) entry which is preliminary data.</text>
</comment>
<dbReference type="AlphaFoldDB" id="A0A2S8BJ87"/>
<dbReference type="Proteomes" id="UP000238296">
    <property type="component" value="Unassembled WGS sequence"/>
</dbReference>
<gene>
    <name evidence="1" type="ORF">C1Y40_03071</name>
</gene>
<accession>A0A2S8BJ87</accession>
<organism evidence="1 2">
    <name type="scientific">Mycobacterium talmoniae</name>
    <dbReference type="NCBI Taxonomy" id="1858794"/>
    <lineage>
        <taxon>Bacteria</taxon>
        <taxon>Bacillati</taxon>
        <taxon>Actinomycetota</taxon>
        <taxon>Actinomycetes</taxon>
        <taxon>Mycobacteriales</taxon>
        <taxon>Mycobacteriaceae</taxon>
        <taxon>Mycobacterium</taxon>
    </lineage>
</organism>